<dbReference type="AlphaFoldDB" id="A0A9E7I6L7"/>
<dbReference type="InterPro" id="IPR040217">
    <property type="entry name" value="ACR1-12"/>
</dbReference>
<dbReference type="InterPro" id="IPR045865">
    <property type="entry name" value="ACT-like_dom_sf"/>
</dbReference>
<sequence>MGMKDKVSDATVAHLKRLAMTLPFLLPQPAPTLCPSQGPPTATGPLGTRKHSNIKWHSLSEGSSPLQLLVTSTRTVVAMMDSGSLADIDDEYEKLVIQLNPPRVTVDNTSSRKATLVQVASANRHGSLLDVVQVLTDLNLSISRAYISSDGEWFMDVFHVVDQCGNKIYDNEVIDRIQQSLSTRALSSRPLRRSVGIEASSEHTSIELIGRDRPGLLSEIFAVLVDLKCNVVAAEVWTHNSRMASVVYITDEVNGGPIDDSDRLAKVKRLLRYILKGDRDKSAKTATSMGVTHTQRRLHQMLYADRDYDKDDTDGEDAASDRSKPVVTVENCTEKGYSMVNLRCKDRPKLLFDTVCTLTDMQYVVFHATVIAEGPEAYQEYYIRHVDGSPISSEGERQRLILCLEAAIRRGNTEGVKLELCCEDRVGLLSDVTRIFRENGLSVSRAEVTTRGSQAVNVFYVTDSSGNPVCSQMIEAVRNEIGQTILQVKDEANPNSSTENTGKFSFGSLFRSRSEKILHNLGVVIDNDALFNVTDRNGNKVRDKEIICCIQNSLGSDACSFPGIGNSVGIVPSKEHTFIEMTGTDRPGLLSEICAVLANRNCSVAKAELWTHNTRVAAVVHVTEESTGGAVEDPERLSAIKELLCNVLRGDNDSRMGRMTVSKDRTHTERRLHQMMFGDRDYESTVVGAGDDKPRPQVAVMDCAEKDYSVVILRSRDRPKLLFDTVCTLTDMQYVVFHGTVDTRDDEAYQEYFIRHVDGYPINSEAERQRVIKCLEAAIERRTTEGLEMVLRTEDRHGLLSDVTRVFRENGLTIRRAEISTQEGKASDTFYLSEMSGKPVEAKTIDSICRQLGEMVVRVKQSPLLAPKPPEVAGATSFLFGNLLKASLQSFRSVRSYS</sequence>
<dbReference type="Pfam" id="PF01842">
    <property type="entry name" value="ACT"/>
    <property type="match status" value="4"/>
</dbReference>
<evidence type="ECO:0000259" key="3">
    <source>
        <dbReference type="PROSITE" id="PS51671"/>
    </source>
</evidence>
<dbReference type="CDD" id="cd04897">
    <property type="entry name" value="ACT_ACR_3"/>
    <property type="match status" value="2"/>
</dbReference>
<feature type="domain" description="ACT" evidence="3">
    <location>
        <begin position="788"/>
        <end position="864"/>
    </location>
</feature>
<organism evidence="4 5">
    <name type="scientific">Musa troglodytarum</name>
    <name type="common">fe'i banana</name>
    <dbReference type="NCBI Taxonomy" id="320322"/>
    <lineage>
        <taxon>Eukaryota</taxon>
        <taxon>Viridiplantae</taxon>
        <taxon>Streptophyta</taxon>
        <taxon>Embryophyta</taxon>
        <taxon>Tracheophyta</taxon>
        <taxon>Spermatophyta</taxon>
        <taxon>Magnoliopsida</taxon>
        <taxon>Liliopsida</taxon>
        <taxon>Zingiberales</taxon>
        <taxon>Musaceae</taxon>
        <taxon>Musa</taxon>
    </lineage>
</organism>
<protein>
    <recommendedName>
        <fullName evidence="2">ACT domain-containing protein ACR</fullName>
    </recommendedName>
    <alternativeName>
        <fullName evidence="2">Protein ACT DOMAIN REPEATS</fullName>
    </alternativeName>
</protein>
<dbReference type="Gene3D" id="3.30.70.260">
    <property type="match status" value="4"/>
</dbReference>
<dbReference type="InterPro" id="IPR002912">
    <property type="entry name" value="ACT_dom"/>
</dbReference>
<dbReference type="OrthoDB" id="2019938at2759"/>
<dbReference type="PANTHER" id="PTHR31096">
    <property type="entry name" value="ACT DOMAIN-CONTAINING PROTEIN ACR4-RELATED"/>
    <property type="match status" value="1"/>
</dbReference>
<name>A0A9E7I6L7_9LILI</name>
<accession>A0A9E7I6L7</accession>
<keyword evidence="1 2" id="KW-0677">Repeat</keyword>
<feature type="domain" description="ACT" evidence="3">
    <location>
        <begin position="578"/>
        <end position="658"/>
    </location>
</feature>
<dbReference type="Pfam" id="PF24931">
    <property type="entry name" value="ACT_ACR9_3rd"/>
    <property type="match status" value="1"/>
</dbReference>
<gene>
    <name evidence="4" type="ORF">MUK42_14933</name>
</gene>
<dbReference type="PROSITE" id="PS51671">
    <property type="entry name" value="ACT"/>
    <property type="match status" value="5"/>
</dbReference>
<evidence type="ECO:0000256" key="1">
    <source>
        <dbReference type="ARBA" id="ARBA00022737"/>
    </source>
</evidence>
<dbReference type="SUPFAM" id="SSF55021">
    <property type="entry name" value="ACT-like"/>
    <property type="match status" value="5"/>
</dbReference>
<dbReference type="GO" id="GO:0016597">
    <property type="term" value="F:amino acid binding"/>
    <property type="evidence" value="ECO:0007669"/>
    <property type="project" value="UniProtKB-UniRule"/>
</dbReference>
<dbReference type="EMBL" id="CP097511">
    <property type="protein sequence ID" value="URE46860.1"/>
    <property type="molecule type" value="Genomic_DNA"/>
</dbReference>
<dbReference type="Proteomes" id="UP001055439">
    <property type="component" value="Chromosome 9"/>
</dbReference>
<keyword evidence="5" id="KW-1185">Reference proteome</keyword>
<evidence type="ECO:0000256" key="2">
    <source>
        <dbReference type="RuleBase" id="RU369043"/>
    </source>
</evidence>
<evidence type="ECO:0000313" key="4">
    <source>
        <dbReference type="EMBL" id="URE46860.1"/>
    </source>
</evidence>
<proteinExistence type="predicted"/>
<dbReference type="PANTHER" id="PTHR31096:SF15">
    <property type="entry name" value="ACT DOMAIN-CONTAINING PROTEIN ACR"/>
    <property type="match status" value="1"/>
</dbReference>
<comment type="function">
    <text evidence="2">Binds amino acids.</text>
</comment>
<feature type="domain" description="ACT" evidence="3">
    <location>
        <begin position="205"/>
        <end position="282"/>
    </location>
</feature>
<feature type="domain" description="ACT" evidence="3">
    <location>
        <begin position="116"/>
        <end position="193"/>
    </location>
</feature>
<feature type="domain" description="ACT" evidence="3">
    <location>
        <begin position="417"/>
        <end position="493"/>
    </location>
</feature>
<evidence type="ECO:0000313" key="5">
    <source>
        <dbReference type="Proteomes" id="UP001055439"/>
    </source>
</evidence>
<reference evidence="4" key="1">
    <citation type="submission" date="2022-05" db="EMBL/GenBank/DDBJ databases">
        <title>The Musa troglodytarum L. genome provides insights into the mechanism of non-climacteric behaviour and enrichment of carotenoids.</title>
        <authorList>
            <person name="Wang J."/>
        </authorList>
    </citation>
    <scope>NUCLEOTIDE SEQUENCE</scope>
    <source>
        <tissue evidence="4">Leaf</tissue>
    </source>
</reference>